<evidence type="ECO:0000313" key="3">
    <source>
        <dbReference type="Proteomes" id="UP000030418"/>
    </source>
</evidence>
<proteinExistence type="predicted"/>
<keyword evidence="1" id="KW-0732">Signal</keyword>
<dbReference type="AlphaFoldDB" id="A0A0A2XQ01"/>
<dbReference type="EMBL" id="JPXY01000007">
    <property type="protein sequence ID" value="KGQ34273.1"/>
    <property type="molecule type" value="Genomic_DNA"/>
</dbReference>
<name>A0A0A2XQ01_9PAST</name>
<evidence type="ECO:0000256" key="1">
    <source>
        <dbReference type="SAM" id="SignalP"/>
    </source>
</evidence>
<comment type="caution">
    <text evidence="2">The sequence shown here is derived from an EMBL/GenBank/DDBJ whole genome shotgun (WGS) entry which is preliminary data.</text>
</comment>
<organism evidence="2 3">
    <name type="scientific">Gallibacterium genomosp. 2</name>
    <dbReference type="NCBI Taxonomy" id="155517"/>
    <lineage>
        <taxon>Bacteria</taxon>
        <taxon>Pseudomonadati</taxon>
        <taxon>Pseudomonadota</taxon>
        <taxon>Gammaproteobacteria</taxon>
        <taxon>Pasteurellales</taxon>
        <taxon>Pasteurellaceae</taxon>
        <taxon>Gallibacterium</taxon>
    </lineage>
</organism>
<feature type="signal peptide" evidence="1">
    <location>
        <begin position="1"/>
        <end position="22"/>
    </location>
</feature>
<sequence length="141" mass="15391">MKHSGKLAIALTALLLAACAPRDTTHYYSIQEALNSPEAKEVLDPKIKLYFGKPASGKVIKAGLVSNRKTNAANKSDEKSCQWAFLTVVKQFQDTAKKQGATKVGNIISFYKKKPYRSATQYECHAGNLMSGVALKGDIVR</sequence>
<accession>A0A0A2XQ01</accession>
<dbReference type="PROSITE" id="PS51257">
    <property type="entry name" value="PROKAR_LIPOPROTEIN"/>
    <property type="match status" value="1"/>
</dbReference>
<dbReference type="Proteomes" id="UP000030418">
    <property type="component" value="Unassembled WGS sequence"/>
</dbReference>
<keyword evidence="3" id="KW-1185">Reference proteome</keyword>
<evidence type="ECO:0000313" key="2">
    <source>
        <dbReference type="EMBL" id="KGQ34273.1"/>
    </source>
</evidence>
<feature type="chain" id="PRO_5002007993" evidence="1">
    <location>
        <begin position="23"/>
        <end position="141"/>
    </location>
</feature>
<dbReference type="RefSeq" id="WP_039133534.1">
    <property type="nucleotide sequence ID" value="NZ_JPXY01000007.1"/>
</dbReference>
<protein>
    <submittedName>
        <fullName evidence="2">Excinuclease ABC subunit A</fullName>
    </submittedName>
</protein>
<gene>
    <name evidence="2" type="ORF">P375_01530</name>
</gene>
<reference evidence="2 3" key="1">
    <citation type="submission" date="2014-08" db="EMBL/GenBank/DDBJ databases">
        <title>Chaperone-usher fimbriae in a diverse selection of Gallibacterium genomes.</title>
        <authorList>
            <person name="Kudirkiene E."/>
            <person name="Bager R.J."/>
            <person name="Johnson T.J."/>
            <person name="Bojesen A.M."/>
        </authorList>
    </citation>
    <scope>NUCLEOTIDE SEQUENCE [LARGE SCALE GENOMIC DNA]</scope>
    <source>
        <strain evidence="2 3">CCM5976</strain>
    </source>
</reference>